<reference evidence="10 12" key="1">
    <citation type="submission" date="2013-02" db="EMBL/GenBank/DDBJ databases">
        <title>The Genome Sequence of Acinetobacter sp. NIPH 3623.</title>
        <authorList>
            <consortium name="The Broad Institute Genome Sequencing Platform"/>
            <consortium name="The Broad Institute Genome Sequencing Center for Infectious Disease"/>
            <person name="Cerqueira G."/>
            <person name="Feldgarden M."/>
            <person name="Courvalin P."/>
            <person name="Perichon B."/>
            <person name="Grillot-Courvalin C."/>
            <person name="Clermont D."/>
            <person name="Rocha E."/>
            <person name="Yoon E.-J."/>
            <person name="Nemec A."/>
            <person name="Walker B."/>
            <person name="Young S.K."/>
            <person name="Zeng Q."/>
            <person name="Gargeya S."/>
            <person name="Fitzgerald M."/>
            <person name="Haas B."/>
            <person name="Abouelleil A."/>
            <person name="Alvarado L."/>
            <person name="Arachchi H.M."/>
            <person name="Berlin A.M."/>
            <person name="Chapman S.B."/>
            <person name="Dewar J."/>
            <person name="Goldberg J."/>
            <person name="Griggs A."/>
            <person name="Gujja S."/>
            <person name="Hansen M."/>
            <person name="Howarth C."/>
            <person name="Imamovic A."/>
            <person name="Larimer J."/>
            <person name="McCowan C."/>
            <person name="Murphy C."/>
            <person name="Neiman D."/>
            <person name="Pearson M."/>
            <person name="Priest M."/>
            <person name="Roberts A."/>
            <person name="Saif S."/>
            <person name="Shea T."/>
            <person name="Sisk P."/>
            <person name="Sykes S."/>
            <person name="Wortman J."/>
            <person name="Nusbaum C."/>
            <person name="Birren B."/>
        </authorList>
    </citation>
    <scope>NUCLEOTIDE SEQUENCE [LARGE SCALE GENOMIC DNA]</scope>
    <source>
        <strain evidence="10 12">NIPH 3623</strain>
    </source>
</reference>
<dbReference type="Pfam" id="PF07690">
    <property type="entry name" value="MFS_1"/>
    <property type="match status" value="1"/>
</dbReference>
<dbReference type="RefSeq" id="WP_005287198.1">
    <property type="nucleotide sequence ID" value="NZ_BMDA01000001.1"/>
</dbReference>
<feature type="transmembrane region" description="Helical" evidence="8">
    <location>
        <begin position="334"/>
        <end position="353"/>
    </location>
</feature>
<proteinExistence type="inferred from homology"/>
<feature type="transmembrane region" description="Helical" evidence="8">
    <location>
        <begin position="167"/>
        <end position="186"/>
    </location>
</feature>
<dbReference type="PROSITE" id="PS50850">
    <property type="entry name" value="MFS"/>
    <property type="match status" value="1"/>
</dbReference>
<dbReference type="PATRIC" id="fig|1217698.3.peg.2749"/>
<evidence type="ECO:0000256" key="3">
    <source>
        <dbReference type="ARBA" id="ARBA00022448"/>
    </source>
</evidence>
<dbReference type="AlphaFoldDB" id="N9RFS6"/>
<evidence type="ECO:0000256" key="8">
    <source>
        <dbReference type="SAM" id="Phobius"/>
    </source>
</evidence>
<feature type="transmembrane region" description="Helical" evidence="8">
    <location>
        <begin position="359"/>
        <end position="381"/>
    </location>
</feature>
<feature type="domain" description="Major facilitator superfamily (MFS) profile" evidence="9">
    <location>
        <begin position="15"/>
        <end position="467"/>
    </location>
</feature>
<dbReference type="Proteomes" id="UP000652691">
    <property type="component" value="Unassembled WGS sequence"/>
</dbReference>
<dbReference type="STRING" id="1217698.F888_02807"/>
<evidence type="ECO:0000256" key="6">
    <source>
        <dbReference type="ARBA" id="ARBA00022989"/>
    </source>
</evidence>
<feature type="transmembrane region" description="Helical" evidence="8">
    <location>
        <begin position="112"/>
        <end position="130"/>
    </location>
</feature>
<keyword evidence="7 8" id="KW-0472">Membrane</keyword>
<dbReference type="PRINTS" id="PR01036">
    <property type="entry name" value="TCRTETB"/>
</dbReference>
<dbReference type="EMBL" id="BMDA01000001">
    <property type="protein sequence ID" value="GGH27131.1"/>
    <property type="molecule type" value="Genomic_DNA"/>
</dbReference>
<dbReference type="GO" id="GO:0005886">
    <property type="term" value="C:plasma membrane"/>
    <property type="evidence" value="ECO:0007669"/>
    <property type="project" value="UniProtKB-SubCell"/>
</dbReference>
<keyword evidence="4" id="KW-1003">Cell membrane</keyword>
<dbReference type="GeneID" id="80103081"/>
<gene>
    <name evidence="10" type="ORF">F888_02807</name>
    <name evidence="11" type="ORF">GCM10007354_05060</name>
</gene>
<dbReference type="InterPro" id="IPR004638">
    <property type="entry name" value="EmrB-like"/>
</dbReference>
<evidence type="ECO:0000256" key="4">
    <source>
        <dbReference type="ARBA" id="ARBA00022475"/>
    </source>
</evidence>
<evidence type="ECO:0000313" key="12">
    <source>
        <dbReference type="Proteomes" id="UP000013200"/>
    </source>
</evidence>
<dbReference type="InterPro" id="IPR020846">
    <property type="entry name" value="MFS_dom"/>
</dbReference>
<reference evidence="11 13" key="2">
    <citation type="journal article" date="2014" name="Int. J. Syst. Evol. Microbiol.">
        <title>Complete genome sequence of Corynebacterium casei LMG S-19264T (=DSM 44701T), isolated from a smear-ripened cheese.</title>
        <authorList>
            <consortium name="US DOE Joint Genome Institute (JGI-PGF)"/>
            <person name="Walter F."/>
            <person name="Albersmeier A."/>
            <person name="Kalinowski J."/>
            <person name="Ruckert C."/>
        </authorList>
    </citation>
    <scope>NUCLEOTIDE SEQUENCE [LARGE SCALE GENOMIC DNA]</scope>
    <source>
        <strain evidence="11 13">CCM 8635</strain>
    </source>
</reference>
<keyword evidence="3" id="KW-0813">Transport</keyword>
<dbReference type="Proteomes" id="UP000013200">
    <property type="component" value="Unassembled WGS sequence"/>
</dbReference>
<dbReference type="SUPFAM" id="SSF103473">
    <property type="entry name" value="MFS general substrate transporter"/>
    <property type="match status" value="1"/>
</dbReference>
<sequence>MVRVFPQQGIPRWLVVLSVLLGTTTVSLNNSALNPAVPEFMHVFGVGPISASWIVAAFMISMGMTMPLTGYLSRKFGNRFMYLLGLMVFIVGSLLGACANSMWWVIFARCVQGISSGLMIPLSLALIFSVYPKNERGRVTGLWGAAVMLAPAVGPLIGGILLELSSWRMLFVMNIPIGIIGFVLALKSLPKEQQGQDISFDWLGFICITLGLGLLMFSLSQIRTLDALIDPLHALFLMISALFLLLFIIVELSKQQPLLNLRVFKIKSYSFSVVIAVAQAVGMFECLVLLPLFVQMVLGYSPIWTGLALLCTAVSASWFVNWGGKTLDRYGPRGIVTIGVFISGIATLSLGSLNNHVSIWLIMALMIARGVGIGLSYMPVTTAGLNAIPEQFIAQGAAMNNILRRVFSSVAIIIAAVYLEVRSHQITTLGTSHSFAMHTAISEAFLATGLFILLTLPFAFFFPLNSKEEGFPSMSSEQTN</sequence>
<feature type="transmembrane region" description="Helical" evidence="8">
    <location>
        <begin position="402"/>
        <end position="421"/>
    </location>
</feature>
<comment type="similarity">
    <text evidence="2">Belongs to the major facilitator superfamily. EmrB family.</text>
</comment>
<dbReference type="PANTHER" id="PTHR42718:SF9">
    <property type="entry name" value="MAJOR FACILITATOR SUPERFAMILY MULTIDRUG TRANSPORTER MFSC"/>
    <property type="match status" value="1"/>
</dbReference>
<dbReference type="PANTHER" id="PTHR42718">
    <property type="entry name" value="MAJOR FACILITATOR SUPERFAMILY MULTIDRUG TRANSPORTER MFSC"/>
    <property type="match status" value="1"/>
</dbReference>
<feature type="transmembrane region" description="Helical" evidence="8">
    <location>
        <begin position="12"/>
        <end position="28"/>
    </location>
</feature>
<keyword evidence="5 8" id="KW-0812">Transmembrane</keyword>
<feature type="transmembrane region" description="Helical" evidence="8">
    <location>
        <begin position="80"/>
        <end position="106"/>
    </location>
</feature>
<dbReference type="Gene3D" id="1.20.1720.10">
    <property type="entry name" value="Multidrug resistance protein D"/>
    <property type="match status" value="1"/>
</dbReference>
<comment type="subcellular location">
    <subcellularLocation>
        <location evidence="1">Cell membrane</location>
        <topology evidence="1">Multi-pass membrane protein</topology>
    </subcellularLocation>
</comment>
<protein>
    <submittedName>
        <fullName evidence="11">MFS transporter</fullName>
    </submittedName>
</protein>
<evidence type="ECO:0000259" key="9">
    <source>
        <dbReference type="PROSITE" id="PS50850"/>
    </source>
</evidence>
<dbReference type="HOGENOM" id="CLU_000960_28_0_6"/>
<evidence type="ECO:0000256" key="2">
    <source>
        <dbReference type="ARBA" id="ARBA00008537"/>
    </source>
</evidence>
<comment type="caution">
    <text evidence="10">The sequence shown here is derived from an EMBL/GenBank/DDBJ whole genome shotgun (WGS) entry which is preliminary data.</text>
</comment>
<dbReference type="Gene3D" id="1.20.1250.20">
    <property type="entry name" value="MFS general substrate transporter like domains"/>
    <property type="match status" value="1"/>
</dbReference>
<reference evidence="11" key="3">
    <citation type="submission" date="2024-03" db="EMBL/GenBank/DDBJ databases">
        <authorList>
            <person name="Sun Q."/>
            <person name="Sedlacek I."/>
        </authorList>
    </citation>
    <scope>NUCLEOTIDE SEQUENCE</scope>
    <source>
        <strain evidence="11">CCM 8635</strain>
    </source>
</reference>
<name>N9RFS6_9GAMM</name>
<evidence type="ECO:0000256" key="1">
    <source>
        <dbReference type="ARBA" id="ARBA00004651"/>
    </source>
</evidence>
<evidence type="ECO:0000313" key="13">
    <source>
        <dbReference type="Proteomes" id="UP000652691"/>
    </source>
</evidence>
<evidence type="ECO:0000256" key="5">
    <source>
        <dbReference type="ARBA" id="ARBA00022692"/>
    </source>
</evidence>
<keyword evidence="12" id="KW-1185">Reference proteome</keyword>
<evidence type="ECO:0000256" key="7">
    <source>
        <dbReference type="ARBA" id="ARBA00023136"/>
    </source>
</evidence>
<dbReference type="InterPro" id="IPR036259">
    <property type="entry name" value="MFS_trans_sf"/>
</dbReference>
<dbReference type="GO" id="GO:0022857">
    <property type="term" value="F:transmembrane transporter activity"/>
    <property type="evidence" value="ECO:0007669"/>
    <property type="project" value="InterPro"/>
</dbReference>
<feature type="transmembrane region" description="Helical" evidence="8">
    <location>
        <begin position="198"/>
        <end position="219"/>
    </location>
</feature>
<dbReference type="EMBL" id="APSA01000007">
    <property type="protein sequence ID" value="ENX37470.1"/>
    <property type="molecule type" value="Genomic_DNA"/>
</dbReference>
<evidence type="ECO:0000313" key="11">
    <source>
        <dbReference type="EMBL" id="GGH27131.1"/>
    </source>
</evidence>
<feature type="transmembrane region" description="Helical" evidence="8">
    <location>
        <begin position="441"/>
        <end position="464"/>
    </location>
</feature>
<dbReference type="NCBIfam" id="TIGR00711">
    <property type="entry name" value="efflux_EmrB"/>
    <property type="match status" value="1"/>
</dbReference>
<keyword evidence="6 8" id="KW-1133">Transmembrane helix</keyword>
<feature type="transmembrane region" description="Helical" evidence="8">
    <location>
        <begin position="231"/>
        <end position="250"/>
    </location>
</feature>
<organism evidence="10 12">
    <name type="scientific">Acinetobacter courvalinii</name>
    <dbReference type="NCBI Taxonomy" id="280147"/>
    <lineage>
        <taxon>Bacteria</taxon>
        <taxon>Pseudomonadati</taxon>
        <taxon>Pseudomonadota</taxon>
        <taxon>Gammaproteobacteria</taxon>
        <taxon>Moraxellales</taxon>
        <taxon>Moraxellaceae</taxon>
        <taxon>Acinetobacter</taxon>
    </lineage>
</organism>
<feature type="transmembrane region" description="Helical" evidence="8">
    <location>
        <begin position="271"/>
        <end position="297"/>
    </location>
</feature>
<feature type="transmembrane region" description="Helical" evidence="8">
    <location>
        <begin position="142"/>
        <end position="161"/>
    </location>
</feature>
<accession>N9RFS6</accession>
<evidence type="ECO:0000313" key="10">
    <source>
        <dbReference type="EMBL" id="ENX37470.1"/>
    </source>
</evidence>
<feature type="transmembrane region" description="Helical" evidence="8">
    <location>
        <begin position="303"/>
        <end position="322"/>
    </location>
</feature>
<dbReference type="InterPro" id="IPR011701">
    <property type="entry name" value="MFS"/>
</dbReference>